<feature type="domain" description="Amidase" evidence="1">
    <location>
        <begin position="61"/>
        <end position="501"/>
    </location>
</feature>
<dbReference type="PANTHER" id="PTHR43372:SF3">
    <property type="entry name" value="AT07710P-RELATED"/>
    <property type="match status" value="1"/>
</dbReference>
<dbReference type="SUPFAM" id="SSF75304">
    <property type="entry name" value="Amidase signature (AS) enzymes"/>
    <property type="match status" value="1"/>
</dbReference>
<dbReference type="PANTHER" id="PTHR43372">
    <property type="entry name" value="FATTY-ACID AMIDE HYDROLASE"/>
    <property type="match status" value="1"/>
</dbReference>
<dbReference type="Proteomes" id="UP000695000">
    <property type="component" value="Unplaced"/>
</dbReference>
<reference evidence="3" key="1">
    <citation type="submission" date="2025-08" db="UniProtKB">
        <authorList>
            <consortium name="RefSeq"/>
        </authorList>
    </citation>
    <scope>IDENTIFICATION</scope>
    <source>
        <tissue evidence="3">Whole Larva</tissue>
    </source>
</reference>
<protein>
    <submittedName>
        <fullName evidence="3">Fatty-acid amide hydrolase 2-like</fullName>
    </submittedName>
</protein>
<dbReference type="InterPro" id="IPR052739">
    <property type="entry name" value="FAAH2"/>
</dbReference>
<keyword evidence="2" id="KW-1185">Reference proteome</keyword>
<dbReference type="Pfam" id="PF01425">
    <property type="entry name" value="Amidase"/>
    <property type="match status" value="1"/>
</dbReference>
<dbReference type="RefSeq" id="XP_017783293.1">
    <property type="nucleotide sequence ID" value="XM_017927804.1"/>
</dbReference>
<evidence type="ECO:0000259" key="1">
    <source>
        <dbReference type="Pfam" id="PF01425"/>
    </source>
</evidence>
<dbReference type="InterPro" id="IPR023631">
    <property type="entry name" value="Amidase_dom"/>
</dbReference>
<accession>A0ABM1N8Z3</accession>
<organism evidence="2 3">
    <name type="scientific">Nicrophorus vespilloides</name>
    <name type="common">Boreal carrion beetle</name>
    <dbReference type="NCBI Taxonomy" id="110193"/>
    <lineage>
        <taxon>Eukaryota</taxon>
        <taxon>Metazoa</taxon>
        <taxon>Ecdysozoa</taxon>
        <taxon>Arthropoda</taxon>
        <taxon>Hexapoda</taxon>
        <taxon>Insecta</taxon>
        <taxon>Pterygota</taxon>
        <taxon>Neoptera</taxon>
        <taxon>Endopterygota</taxon>
        <taxon>Coleoptera</taxon>
        <taxon>Polyphaga</taxon>
        <taxon>Staphyliniformia</taxon>
        <taxon>Silphidae</taxon>
        <taxon>Nicrophorinae</taxon>
        <taxon>Nicrophorus</taxon>
    </lineage>
</organism>
<proteinExistence type="predicted"/>
<evidence type="ECO:0000313" key="2">
    <source>
        <dbReference type="Proteomes" id="UP000695000"/>
    </source>
</evidence>
<dbReference type="PIRSF" id="PIRSF001221">
    <property type="entry name" value="Amidase_fungi"/>
    <property type="match status" value="1"/>
</dbReference>
<gene>
    <name evidence="3" type="primary">LOC108567385</name>
</gene>
<dbReference type="Gene3D" id="3.90.1300.10">
    <property type="entry name" value="Amidase signature (AS) domain"/>
    <property type="match status" value="1"/>
</dbReference>
<evidence type="ECO:0000313" key="3">
    <source>
        <dbReference type="RefSeq" id="XP_017783293.1"/>
    </source>
</evidence>
<sequence length="532" mass="58751">MELLLRILSLILRIFSWIASPIFWIMSTSGRKVPPIQNEILLINARSLAEKIRRRELKSVDVVKAYVARIQEVNRLVNAVVEDRYCDAVLEAKAVDSYLDSIQSQKEELQKVQRDQPLLGVPLTVKESCSLKGMSIATGSVSRIGLKAKENGTAVANLLKAGAIPLLISNTPEYCFYWESNNLVTGLSKNPYNTAYSTGGSSGGEGALLGAGASLIGVGSDLLGSIRLPSYFNGVFGHKATEYVTPIDQHFPSCEGETLRQFFSIGPMARYADDLTLMLKLITSPHSSNLRLDEPVDLNKLRVYYMEETESSLTLPQVDKEIKNAVVKSANYLQRICGSQLEDEKFDMENLPEMICALMMSATDVPKILKDNNKNDHLLLEFVKNIFNQSKYSTHALLVSLVLHFNGGMPKGKKDIYGVAFDKMKRNLLEKLGDDGVLILPTFPTLYQHNEFALKSIGIMYLGFCNLSGFPATQVPMGLNKKGLPIGIQVIATPHNDRLCLAVAKELEKGFSGWVPPQSSVKSQKLEINGIS</sequence>
<dbReference type="InterPro" id="IPR036928">
    <property type="entry name" value="AS_sf"/>
</dbReference>
<name>A0ABM1N8Z3_NICVS</name>
<dbReference type="GeneID" id="108567385"/>